<dbReference type="SUPFAM" id="SSF53448">
    <property type="entry name" value="Nucleotide-diphospho-sugar transferases"/>
    <property type="match status" value="1"/>
</dbReference>
<dbReference type="AlphaFoldDB" id="A0A2H0VCP8"/>
<evidence type="ECO:0000256" key="3">
    <source>
        <dbReference type="ARBA" id="ARBA00022679"/>
    </source>
</evidence>
<comment type="caution">
    <text evidence="6">The sequence shown here is derived from an EMBL/GenBank/DDBJ whole genome shotgun (WGS) entry which is preliminary data.</text>
</comment>
<gene>
    <name evidence="6" type="ORF">COT91_04310</name>
</gene>
<proteinExistence type="inferred from homology"/>
<dbReference type="Proteomes" id="UP000230557">
    <property type="component" value="Unassembled WGS sequence"/>
</dbReference>
<keyword evidence="4" id="KW-0472">Membrane</keyword>
<keyword evidence="4" id="KW-1133">Transmembrane helix</keyword>
<evidence type="ECO:0000256" key="2">
    <source>
        <dbReference type="ARBA" id="ARBA00022676"/>
    </source>
</evidence>
<dbReference type="Gene3D" id="3.90.550.10">
    <property type="entry name" value="Spore Coat Polysaccharide Biosynthesis Protein SpsA, Chain A"/>
    <property type="match status" value="1"/>
</dbReference>
<dbReference type="InterPro" id="IPR001173">
    <property type="entry name" value="Glyco_trans_2-like"/>
</dbReference>
<reference evidence="7" key="1">
    <citation type="submission" date="2017-09" db="EMBL/GenBank/DDBJ databases">
        <title>Depth-based differentiation of microbial function through sediment-hosted aquifers and enrichment of novel symbionts in the deep terrestrial subsurface.</title>
        <authorList>
            <person name="Probst A.J."/>
            <person name="Ladd B."/>
            <person name="Jarett J.K."/>
            <person name="Geller-Mcgrath D.E."/>
            <person name="Sieber C.M.K."/>
            <person name="Emerson J.B."/>
            <person name="Anantharaman K."/>
            <person name="Thomas B.C."/>
            <person name="Malmstrom R."/>
            <person name="Stieglmeier M."/>
            <person name="Klingl A."/>
            <person name="Woyke T."/>
            <person name="Ryan C.M."/>
            <person name="Banfield J.F."/>
        </authorList>
    </citation>
    <scope>NUCLEOTIDE SEQUENCE [LARGE SCALE GENOMIC DNA]</scope>
</reference>
<dbReference type="CDD" id="cd06423">
    <property type="entry name" value="CESA_like"/>
    <property type="match status" value="1"/>
</dbReference>
<feature type="domain" description="Glycosyltransferase 2-like" evidence="5">
    <location>
        <begin position="93"/>
        <end position="262"/>
    </location>
</feature>
<feature type="transmembrane region" description="Helical" evidence="4">
    <location>
        <begin position="14"/>
        <end position="35"/>
    </location>
</feature>
<dbReference type="Pfam" id="PF00535">
    <property type="entry name" value="Glycos_transf_2"/>
    <property type="match status" value="1"/>
</dbReference>
<feature type="transmembrane region" description="Helical" evidence="4">
    <location>
        <begin position="50"/>
        <end position="76"/>
    </location>
</feature>
<organism evidence="6 7">
    <name type="scientific">Candidatus Doudnabacteria bacterium CG10_big_fil_rev_8_21_14_0_10_41_10</name>
    <dbReference type="NCBI Taxonomy" id="1974551"/>
    <lineage>
        <taxon>Bacteria</taxon>
        <taxon>Candidatus Doudnaibacteriota</taxon>
    </lineage>
</organism>
<feature type="transmembrane region" description="Helical" evidence="4">
    <location>
        <begin position="406"/>
        <end position="427"/>
    </location>
</feature>
<keyword evidence="4" id="KW-0812">Transmembrane</keyword>
<sequence length="457" mass="52604">MYTFQMKKNISETFLKLSFIFSIYALTGLVFYLALSTDFVPLNKFSSLRLIALLLFAPIILKYIIHLLIAPWYSLVESSRSKKRPKNYTPSVSVIIPAWNEEVGILTTIKSTLNTRYPNLEIIIVNDGSTDKTHQILTKFVKEYKNKRHDQAIKYKRISNGGKARALNTALSMARSEIIITIDADSTMEHGTIKNMVKHFTDPRVAAVAGNVAIGNRKKSIGLIQQLEYMYGFYFKRADSLLNAVYIVGGAAAAYRKKIVADMGGFDENSITEDIELSTRLQDHGHHIRYSTDAIVHTEGPLDLKGLCNQRLRWKFGRLLTFYKYRHLFFSLDRKHNPYLGFLILPIALFAEILLFFEGVLLALFYLYTFYTNDFTPLVFVILLLTLVICLQIISDPNASYHKNLFLIAPGGWLLFYIVDIVEYQALIRSLWNLLRKKRPSWQNWIRKGVFEGKEMF</sequence>
<evidence type="ECO:0000313" key="6">
    <source>
        <dbReference type="EMBL" id="PIR96887.1"/>
    </source>
</evidence>
<comment type="similarity">
    <text evidence="1">Belongs to the glycosyltransferase 2 family.</text>
</comment>
<evidence type="ECO:0000259" key="5">
    <source>
        <dbReference type="Pfam" id="PF00535"/>
    </source>
</evidence>
<accession>A0A2H0VCP8</accession>
<name>A0A2H0VCP8_9BACT</name>
<keyword evidence="3 6" id="KW-0808">Transferase</keyword>
<protein>
    <submittedName>
        <fullName evidence="6">Glycosyltransferase family 2 protein</fullName>
    </submittedName>
</protein>
<feature type="transmembrane region" description="Helical" evidence="4">
    <location>
        <begin position="339"/>
        <end position="369"/>
    </location>
</feature>
<evidence type="ECO:0000256" key="4">
    <source>
        <dbReference type="SAM" id="Phobius"/>
    </source>
</evidence>
<dbReference type="PANTHER" id="PTHR43630">
    <property type="entry name" value="POLY-BETA-1,6-N-ACETYL-D-GLUCOSAMINE SYNTHASE"/>
    <property type="match status" value="1"/>
</dbReference>
<dbReference type="EMBL" id="PFAJ01000056">
    <property type="protein sequence ID" value="PIR96887.1"/>
    <property type="molecule type" value="Genomic_DNA"/>
</dbReference>
<dbReference type="PANTHER" id="PTHR43630:SF1">
    <property type="entry name" value="POLY-BETA-1,6-N-ACETYL-D-GLUCOSAMINE SYNTHASE"/>
    <property type="match status" value="1"/>
</dbReference>
<dbReference type="GO" id="GO:0016757">
    <property type="term" value="F:glycosyltransferase activity"/>
    <property type="evidence" value="ECO:0007669"/>
    <property type="project" value="UniProtKB-KW"/>
</dbReference>
<keyword evidence="2" id="KW-0328">Glycosyltransferase</keyword>
<dbReference type="InterPro" id="IPR029044">
    <property type="entry name" value="Nucleotide-diphossugar_trans"/>
</dbReference>
<feature type="transmembrane region" description="Helical" evidence="4">
    <location>
        <begin position="375"/>
        <end position="394"/>
    </location>
</feature>
<evidence type="ECO:0000256" key="1">
    <source>
        <dbReference type="ARBA" id="ARBA00006739"/>
    </source>
</evidence>
<evidence type="ECO:0000313" key="7">
    <source>
        <dbReference type="Proteomes" id="UP000230557"/>
    </source>
</evidence>